<keyword evidence="3" id="KW-1185">Reference proteome</keyword>
<evidence type="ECO:0000256" key="1">
    <source>
        <dbReference type="SAM" id="MobiDB-lite"/>
    </source>
</evidence>
<dbReference type="AlphaFoldDB" id="A0A8H6I770"/>
<organism evidence="2 3">
    <name type="scientific">Ephemerocybe angulata</name>
    <dbReference type="NCBI Taxonomy" id="980116"/>
    <lineage>
        <taxon>Eukaryota</taxon>
        <taxon>Fungi</taxon>
        <taxon>Dikarya</taxon>
        <taxon>Basidiomycota</taxon>
        <taxon>Agaricomycotina</taxon>
        <taxon>Agaricomycetes</taxon>
        <taxon>Agaricomycetidae</taxon>
        <taxon>Agaricales</taxon>
        <taxon>Agaricineae</taxon>
        <taxon>Psathyrellaceae</taxon>
        <taxon>Ephemerocybe</taxon>
    </lineage>
</organism>
<gene>
    <name evidence="2" type="ORF">DFP72DRAFT_1005664</name>
</gene>
<comment type="caution">
    <text evidence="2">The sequence shown here is derived from an EMBL/GenBank/DDBJ whole genome shotgun (WGS) entry which is preliminary data.</text>
</comment>
<feature type="region of interest" description="Disordered" evidence="1">
    <location>
        <begin position="21"/>
        <end position="58"/>
    </location>
</feature>
<dbReference type="OrthoDB" id="3056984at2759"/>
<dbReference type="Proteomes" id="UP000521943">
    <property type="component" value="Unassembled WGS sequence"/>
</dbReference>
<sequence>MFSEETTRFVDNSSAALCQLSPSTGSQSHSALHFVDGGEPWGSRRGGKQHTESPQDTLPVVAERRFDRQSFRPSMDQLPYSPPSTPYHTTGPNQLDQAYPSQFEANPPYGNTNVVGLPPLETIDPAILATRFQSFLPIDFPQHLDSMLAELFPAIISQSIPPSDTFMALTCRPLIMLDMLRQASLTLHRGDVEETPTMLSYATVSQYPLKITRFGVTAPRHTSLGRGLNMAHGLGKTVRAFRVRNGWNVGGYPVPPATELWRHGNCAEMQAIPAVVDWCESLGMENVVIYSLAMHKSGNETARMCKNCIAYIKTRVLARNPSWVVVDVSTGVCFTTYGYGQAPMGSGAQHRGSH</sequence>
<dbReference type="EMBL" id="JACGCI010000018">
    <property type="protein sequence ID" value="KAF6758596.1"/>
    <property type="molecule type" value="Genomic_DNA"/>
</dbReference>
<reference evidence="2 3" key="1">
    <citation type="submission" date="2020-07" db="EMBL/GenBank/DDBJ databases">
        <title>Comparative genomics of pyrophilous fungi reveals a link between fire events and developmental genes.</title>
        <authorList>
            <consortium name="DOE Joint Genome Institute"/>
            <person name="Steindorff A.S."/>
            <person name="Carver A."/>
            <person name="Calhoun S."/>
            <person name="Stillman K."/>
            <person name="Liu H."/>
            <person name="Lipzen A."/>
            <person name="Pangilinan J."/>
            <person name="Labutti K."/>
            <person name="Bruns T.D."/>
            <person name="Grigoriev I.V."/>
        </authorList>
    </citation>
    <scope>NUCLEOTIDE SEQUENCE [LARGE SCALE GENOMIC DNA]</scope>
    <source>
        <strain evidence="2 3">CBS 144469</strain>
    </source>
</reference>
<name>A0A8H6I770_9AGAR</name>
<evidence type="ECO:0000313" key="2">
    <source>
        <dbReference type="EMBL" id="KAF6758596.1"/>
    </source>
</evidence>
<evidence type="ECO:0000313" key="3">
    <source>
        <dbReference type="Proteomes" id="UP000521943"/>
    </source>
</evidence>
<feature type="compositionally biased region" description="Polar residues" evidence="1">
    <location>
        <begin position="21"/>
        <end position="30"/>
    </location>
</feature>
<proteinExistence type="predicted"/>
<protein>
    <submittedName>
        <fullName evidence="2">Uncharacterized protein</fullName>
    </submittedName>
</protein>
<feature type="region of interest" description="Disordered" evidence="1">
    <location>
        <begin position="71"/>
        <end position="92"/>
    </location>
</feature>
<accession>A0A8H6I770</accession>